<protein>
    <submittedName>
        <fullName evidence="1">Uncharacterized protein</fullName>
    </submittedName>
</protein>
<sequence length="89" mass="10426">MKVKAKWHHVIEVEREVEVDEKAFTEWMHRLYGEGADRDLALTVWIEDLDTDTLAEVFSDWRTSEPLPEDFVLAYSEVIDAQESEGRES</sequence>
<dbReference type="RefSeq" id="WP_101305693.1">
    <property type="nucleotide sequence ID" value="NZ_CP025299.1"/>
</dbReference>
<organism evidence="1 2">
    <name type="scientific">Microbacterium hominis</name>
    <dbReference type="NCBI Taxonomy" id="162426"/>
    <lineage>
        <taxon>Bacteria</taxon>
        <taxon>Bacillati</taxon>
        <taxon>Actinomycetota</taxon>
        <taxon>Actinomycetes</taxon>
        <taxon>Micrococcales</taxon>
        <taxon>Microbacteriaceae</taxon>
        <taxon>Microbacterium</taxon>
    </lineage>
</organism>
<name>A0A2K9D515_9MICO</name>
<dbReference type="EMBL" id="CP025299">
    <property type="protein sequence ID" value="AUG28765.1"/>
    <property type="molecule type" value="Genomic_DNA"/>
</dbReference>
<dbReference type="AlphaFoldDB" id="A0A2K9D515"/>
<evidence type="ECO:0000313" key="1">
    <source>
        <dbReference type="EMBL" id="AUG28765.1"/>
    </source>
</evidence>
<gene>
    <name evidence="1" type="ORF">CXR34_04280</name>
</gene>
<dbReference type="Proteomes" id="UP000233276">
    <property type="component" value="Chromosome"/>
</dbReference>
<evidence type="ECO:0000313" key="2">
    <source>
        <dbReference type="Proteomes" id="UP000233276"/>
    </source>
</evidence>
<dbReference type="KEGG" id="mhos:CXR34_04280"/>
<accession>A0A2K9D515</accession>
<reference evidence="1 2" key="1">
    <citation type="submission" date="2017-12" db="EMBL/GenBank/DDBJ databases">
        <title>Isolation and characterization of estrogens degradatiion strain Microbacterium hominis SJTG1.</title>
        <authorList>
            <person name="Xiong W."/>
            <person name="Yin C."/>
            <person name="Zheng D."/>
            <person name="Liang R."/>
        </authorList>
    </citation>
    <scope>NUCLEOTIDE SEQUENCE [LARGE SCALE GENOMIC DNA]</scope>
    <source>
        <strain evidence="1 2">SJTG1</strain>
    </source>
</reference>
<proteinExistence type="predicted"/>